<comment type="catalytic activity">
    <reaction evidence="16 17">
        <text>di-trans,octa-cis-undecaprenyl diphosphate + H2O = di-trans,octa-cis-undecaprenyl phosphate + phosphate + H(+)</text>
        <dbReference type="Rhea" id="RHEA:28094"/>
        <dbReference type="ChEBI" id="CHEBI:15377"/>
        <dbReference type="ChEBI" id="CHEBI:15378"/>
        <dbReference type="ChEBI" id="CHEBI:43474"/>
        <dbReference type="ChEBI" id="CHEBI:58405"/>
        <dbReference type="ChEBI" id="CHEBI:60392"/>
        <dbReference type="EC" id="3.6.1.27"/>
    </reaction>
</comment>
<feature type="transmembrane region" description="Helical" evidence="17">
    <location>
        <begin position="91"/>
        <end position="110"/>
    </location>
</feature>
<feature type="transmembrane region" description="Helical" evidence="17">
    <location>
        <begin position="122"/>
        <end position="139"/>
    </location>
</feature>
<dbReference type="GO" id="GO:0009252">
    <property type="term" value="P:peptidoglycan biosynthetic process"/>
    <property type="evidence" value="ECO:0007669"/>
    <property type="project" value="UniProtKB-KW"/>
</dbReference>
<evidence type="ECO:0000256" key="8">
    <source>
        <dbReference type="ARBA" id="ARBA00022960"/>
    </source>
</evidence>
<dbReference type="GO" id="GO:0046677">
    <property type="term" value="P:response to antibiotic"/>
    <property type="evidence" value="ECO:0007669"/>
    <property type="project" value="UniProtKB-UniRule"/>
</dbReference>
<keyword evidence="5 17" id="KW-1003">Cell membrane</keyword>
<evidence type="ECO:0000313" key="18">
    <source>
        <dbReference type="EMBL" id="BDG59238.1"/>
    </source>
</evidence>
<evidence type="ECO:0000256" key="15">
    <source>
        <dbReference type="ARBA" id="ARBA00032932"/>
    </source>
</evidence>
<evidence type="ECO:0000256" key="7">
    <source>
        <dbReference type="ARBA" id="ARBA00022801"/>
    </source>
</evidence>
<keyword evidence="8 17" id="KW-0133">Cell shape</keyword>
<evidence type="ECO:0000256" key="2">
    <source>
        <dbReference type="ARBA" id="ARBA00010621"/>
    </source>
</evidence>
<evidence type="ECO:0000256" key="16">
    <source>
        <dbReference type="ARBA" id="ARBA00047594"/>
    </source>
</evidence>
<keyword evidence="7 17" id="KW-0378">Hydrolase</keyword>
<organism evidence="18 19">
    <name type="scientific">Caldinitratiruptor microaerophilus</name>
    <dbReference type="NCBI Taxonomy" id="671077"/>
    <lineage>
        <taxon>Bacteria</taxon>
        <taxon>Bacillati</taxon>
        <taxon>Bacillota</taxon>
        <taxon>Clostridia</taxon>
        <taxon>Eubacteriales</taxon>
        <taxon>Symbiobacteriaceae</taxon>
        <taxon>Caldinitratiruptor</taxon>
    </lineage>
</organism>
<proteinExistence type="inferred from homology"/>
<evidence type="ECO:0000256" key="1">
    <source>
        <dbReference type="ARBA" id="ARBA00004651"/>
    </source>
</evidence>
<dbReference type="GO" id="GO:0071555">
    <property type="term" value="P:cell wall organization"/>
    <property type="evidence" value="ECO:0007669"/>
    <property type="project" value="UniProtKB-KW"/>
</dbReference>
<keyword evidence="6 17" id="KW-0812">Transmembrane</keyword>
<evidence type="ECO:0000256" key="14">
    <source>
        <dbReference type="ARBA" id="ARBA00032707"/>
    </source>
</evidence>
<protein>
    <recommendedName>
        <fullName evidence="4 17">Undecaprenyl-diphosphatase</fullName>
        <ecNumber evidence="3 17">3.6.1.27</ecNumber>
    </recommendedName>
    <alternativeName>
        <fullName evidence="15 17">Bacitracin resistance protein</fullName>
    </alternativeName>
    <alternativeName>
        <fullName evidence="14 17">Undecaprenyl pyrophosphate phosphatase</fullName>
    </alternativeName>
</protein>
<dbReference type="EC" id="3.6.1.27" evidence="3 17"/>
<dbReference type="GO" id="GO:0008360">
    <property type="term" value="P:regulation of cell shape"/>
    <property type="evidence" value="ECO:0007669"/>
    <property type="project" value="UniProtKB-KW"/>
</dbReference>
<dbReference type="PANTHER" id="PTHR30622:SF4">
    <property type="entry name" value="UNDECAPRENYL-DIPHOSPHATASE"/>
    <property type="match status" value="1"/>
</dbReference>
<dbReference type="Pfam" id="PF02673">
    <property type="entry name" value="BacA"/>
    <property type="match status" value="1"/>
</dbReference>
<evidence type="ECO:0000256" key="9">
    <source>
        <dbReference type="ARBA" id="ARBA00022984"/>
    </source>
</evidence>
<evidence type="ECO:0000256" key="4">
    <source>
        <dbReference type="ARBA" id="ARBA00021581"/>
    </source>
</evidence>
<evidence type="ECO:0000256" key="11">
    <source>
        <dbReference type="ARBA" id="ARBA00023136"/>
    </source>
</evidence>
<evidence type="ECO:0000256" key="13">
    <source>
        <dbReference type="ARBA" id="ARBA00023316"/>
    </source>
</evidence>
<dbReference type="GO" id="GO:0005886">
    <property type="term" value="C:plasma membrane"/>
    <property type="evidence" value="ECO:0007669"/>
    <property type="project" value="UniProtKB-SubCell"/>
</dbReference>
<keyword evidence="11 17" id="KW-0472">Membrane</keyword>
<dbReference type="KEGG" id="cmic:caldi_03280"/>
<sequence length="275" mass="29081">MSGTDGEAWVLTLVQAAVLGIVQGITEFLPISSTAHLYLVPWLLGWPEHSLAFDVGLHMGTLVAVTAVFWRDLLDLALAAVREGMRTSRGRLAWGIAAGTVPAALAGLILEDVVEEVLRSPLVMAASLAVLGVVLWQVDRRAARGRRLDQVGFADVVYVGFAQMLALVPGVSRSGITMTAGLLEGLEREAAARISFLLSFPVILGAGVLKLPDIGGGAGDPAFWTGVLTSSVTGFLAIRYLLAYLRRGSYSVFAAYRVGLAVLVVLSYALGYRGS</sequence>
<dbReference type="PANTHER" id="PTHR30622">
    <property type="entry name" value="UNDECAPRENYL-DIPHOSPHATASE"/>
    <property type="match status" value="1"/>
</dbReference>
<feature type="transmembrane region" description="Helical" evidence="17">
    <location>
        <begin position="151"/>
        <end position="170"/>
    </location>
</feature>
<evidence type="ECO:0000256" key="3">
    <source>
        <dbReference type="ARBA" id="ARBA00012374"/>
    </source>
</evidence>
<evidence type="ECO:0000256" key="17">
    <source>
        <dbReference type="HAMAP-Rule" id="MF_01006"/>
    </source>
</evidence>
<gene>
    <name evidence="17 18" type="primary">uppP</name>
    <name evidence="18" type="ORF">caldi_03280</name>
</gene>
<feature type="transmembrane region" description="Helical" evidence="17">
    <location>
        <begin position="254"/>
        <end position="272"/>
    </location>
</feature>
<name>A0AA35G7E6_9FIRM</name>
<evidence type="ECO:0000256" key="5">
    <source>
        <dbReference type="ARBA" id="ARBA00022475"/>
    </source>
</evidence>
<evidence type="ECO:0000256" key="6">
    <source>
        <dbReference type="ARBA" id="ARBA00022692"/>
    </source>
</evidence>
<evidence type="ECO:0000313" key="19">
    <source>
        <dbReference type="Proteomes" id="UP001163687"/>
    </source>
</evidence>
<keyword evidence="10 17" id="KW-1133">Transmembrane helix</keyword>
<dbReference type="EMBL" id="AP025628">
    <property type="protein sequence ID" value="BDG59238.1"/>
    <property type="molecule type" value="Genomic_DNA"/>
</dbReference>
<dbReference type="HAMAP" id="MF_01006">
    <property type="entry name" value="Undec_diphosphatase"/>
    <property type="match status" value="1"/>
</dbReference>
<comment type="function">
    <text evidence="17">Catalyzes the dephosphorylation of undecaprenyl diphosphate (UPP). Confers resistance to bacitracin.</text>
</comment>
<keyword evidence="9 17" id="KW-0573">Peptidoglycan synthesis</keyword>
<reference evidence="18" key="1">
    <citation type="submission" date="2022-03" db="EMBL/GenBank/DDBJ databases">
        <title>Complete genome sequence of Caldinitratiruptor microaerophilus.</title>
        <authorList>
            <person name="Mukaiyama R."/>
            <person name="Nishiyama T."/>
            <person name="Ueda K."/>
        </authorList>
    </citation>
    <scope>NUCLEOTIDE SEQUENCE</scope>
    <source>
        <strain evidence="18">JCM 16183</strain>
    </source>
</reference>
<comment type="subcellular location">
    <subcellularLocation>
        <location evidence="1 17">Cell membrane</location>
        <topology evidence="1 17">Multi-pass membrane protein</topology>
    </subcellularLocation>
</comment>
<dbReference type="InterPro" id="IPR003824">
    <property type="entry name" value="UppP"/>
</dbReference>
<feature type="transmembrane region" description="Helical" evidence="17">
    <location>
        <begin position="221"/>
        <end position="242"/>
    </location>
</feature>
<dbReference type="AlphaFoldDB" id="A0AA35G7E6"/>
<evidence type="ECO:0000256" key="12">
    <source>
        <dbReference type="ARBA" id="ARBA00023251"/>
    </source>
</evidence>
<keyword evidence="12 17" id="KW-0046">Antibiotic resistance</keyword>
<comment type="similarity">
    <text evidence="2 17">Belongs to the UppP family.</text>
</comment>
<keyword evidence="13 17" id="KW-0961">Cell wall biogenesis/degradation</keyword>
<evidence type="ECO:0000256" key="10">
    <source>
        <dbReference type="ARBA" id="ARBA00022989"/>
    </source>
</evidence>
<dbReference type="GO" id="GO:0050380">
    <property type="term" value="F:undecaprenyl-diphosphatase activity"/>
    <property type="evidence" value="ECO:0007669"/>
    <property type="project" value="UniProtKB-UniRule"/>
</dbReference>
<feature type="transmembrane region" description="Helical" evidence="17">
    <location>
        <begin position="51"/>
        <end position="70"/>
    </location>
</feature>
<keyword evidence="19" id="KW-1185">Reference proteome</keyword>
<dbReference type="Proteomes" id="UP001163687">
    <property type="component" value="Chromosome"/>
</dbReference>
<comment type="miscellaneous">
    <text evidence="17">Bacitracin is thought to be involved in the inhibition of peptidoglycan synthesis by sequestering undecaprenyl diphosphate, thereby reducing the pool of lipid carrier available.</text>
</comment>
<accession>A0AA35G7E6</accession>